<dbReference type="EMBL" id="SHKY01000001">
    <property type="protein sequence ID" value="RZU49854.1"/>
    <property type="molecule type" value="Genomic_DNA"/>
</dbReference>
<dbReference type="PANTHER" id="PTHR19328">
    <property type="entry name" value="HEDGEHOG-INTERACTING PROTEIN"/>
    <property type="match status" value="1"/>
</dbReference>
<proteinExistence type="predicted"/>
<feature type="domain" description="Glucose/Sorbosone dehydrogenase" evidence="3">
    <location>
        <begin position="112"/>
        <end position="406"/>
    </location>
</feature>
<evidence type="ECO:0000256" key="1">
    <source>
        <dbReference type="SAM" id="MobiDB-lite"/>
    </source>
</evidence>
<feature type="region of interest" description="Disordered" evidence="1">
    <location>
        <begin position="13"/>
        <end position="48"/>
    </location>
</feature>
<protein>
    <submittedName>
        <fullName evidence="4">Glucose/arabinose dehydrogenase</fullName>
    </submittedName>
</protein>
<feature type="transmembrane region" description="Helical" evidence="2">
    <location>
        <begin position="53"/>
        <end position="74"/>
    </location>
</feature>
<dbReference type="Proteomes" id="UP000292564">
    <property type="component" value="Unassembled WGS sequence"/>
</dbReference>
<dbReference type="AlphaFoldDB" id="A0A4Q7ZHG7"/>
<evidence type="ECO:0000313" key="4">
    <source>
        <dbReference type="EMBL" id="RZU49854.1"/>
    </source>
</evidence>
<dbReference type="Pfam" id="PF07995">
    <property type="entry name" value="GSDH"/>
    <property type="match status" value="1"/>
</dbReference>
<dbReference type="Gene3D" id="2.120.10.30">
    <property type="entry name" value="TolB, C-terminal domain"/>
    <property type="match status" value="1"/>
</dbReference>
<dbReference type="SUPFAM" id="SSF50952">
    <property type="entry name" value="Soluble quinoprotein glucose dehydrogenase"/>
    <property type="match status" value="1"/>
</dbReference>
<gene>
    <name evidence="4" type="ORF">EV385_1611</name>
</gene>
<keyword evidence="5" id="KW-1185">Reference proteome</keyword>
<dbReference type="InterPro" id="IPR011042">
    <property type="entry name" value="6-blade_b-propeller_TolB-like"/>
</dbReference>
<keyword evidence="2" id="KW-0812">Transmembrane</keyword>
<name>A0A4Q7ZHG7_9ACTN</name>
<comment type="caution">
    <text evidence="4">The sequence shown here is derived from an EMBL/GenBank/DDBJ whole genome shotgun (WGS) entry which is preliminary data.</text>
</comment>
<keyword evidence="2" id="KW-1133">Transmembrane helix</keyword>
<organism evidence="4 5">
    <name type="scientific">Krasilnikovia cinnamomea</name>
    <dbReference type="NCBI Taxonomy" id="349313"/>
    <lineage>
        <taxon>Bacteria</taxon>
        <taxon>Bacillati</taxon>
        <taxon>Actinomycetota</taxon>
        <taxon>Actinomycetes</taxon>
        <taxon>Micromonosporales</taxon>
        <taxon>Micromonosporaceae</taxon>
        <taxon>Krasilnikovia</taxon>
    </lineage>
</organism>
<accession>A0A4Q7ZHG7</accession>
<reference evidence="4 5" key="1">
    <citation type="submission" date="2019-02" db="EMBL/GenBank/DDBJ databases">
        <title>Sequencing the genomes of 1000 actinobacteria strains.</title>
        <authorList>
            <person name="Klenk H.-P."/>
        </authorList>
    </citation>
    <scope>NUCLEOTIDE SEQUENCE [LARGE SCALE GENOMIC DNA]</scope>
    <source>
        <strain evidence="4 5">DSM 45162</strain>
    </source>
</reference>
<feature type="region of interest" description="Disordered" evidence="1">
    <location>
        <begin position="74"/>
        <end position="100"/>
    </location>
</feature>
<dbReference type="PANTHER" id="PTHR19328:SF13">
    <property type="entry name" value="HIPL1 PROTEIN"/>
    <property type="match status" value="1"/>
</dbReference>
<evidence type="ECO:0000313" key="5">
    <source>
        <dbReference type="Proteomes" id="UP000292564"/>
    </source>
</evidence>
<evidence type="ECO:0000259" key="3">
    <source>
        <dbReference type="Pfam" id="PF07995"/>
    </source>
</evidence>
<evidence type="ECO:0000256" key="2">
    <source>
        <dbReference type="SAM" id="Phobius"/>
    </source>
</evidence>
<keyword evidence="2" id="KW-0472">Membrane</keyword>
<sequence>MIPRRRRAAARLVTRRIGAPSATRPAGLRQPARPGRTDDPSATRRAPSALRRAGAGLVALGLVLILGTACSFGPPDPDQAGQPPNLPPPSAATSGDPAGSQEVAVTVLAKDLEVPWGMAFLPDGAALVTERDTARILRVGPETDTNGLKVSEVQRLPEAQASGDGGLLGIAVSPRYATDRTVFIYYTTAKDNRVAKLTLGGKPQPILTGIPRSPGDNGGQVAFGPDGFLYVGTGDATPGTQAQDPKSLGGKILRVTTDGKPAPGNPVKNSRVWSSGHRNVRGLAWDSGKRLYASESGQKTYGELNLIQKGKNYGWGRVEGEGADPAYVNPLVSWPIAESNCAGVAVLERMIASACLLGKRLWLADTTGNGTLIGQPQALLTGEYGRLRALATAPDGSLWVATSNQEDGGDPGPDDDRIIRLVFADGGAGRS</sequence>
<dbReference type="InterPro" id="IPR012938">
    <property type="entry name" value="Glc/Sorbosone_DH"/>
</dbReference>
<dbReference type="InterPro" id="IPR011041">
    <property type="entry name" value="Quinoprot_gluc/sorb_DH_b-prop"/>
</dbReference>